<gene>
    <name evidence="2" type="ORF">CALCODRAFT_511315</name>
</gene>
<organism evidence="2 3">
    <name type="scientific">Calocera cornea HHB12733</name>
    <dbReference type="NCBI Taxonomy" id="1353952"/>
    <lineage>
        <taxon>Eukaryota</taxon>
        <taxon>Fungi</taxon>
        <taxon>Dikarya</taxon>
        <taxon>Basidiomycota</taxon>
        <taxon>Agaricomycotina</taxon>
        <taxon>Dacrymycetes</taxon>
        <taxon>Dacrymycetales</taxon>
        <taxon>Dacrymycetaceae</taxon>
        <taxon>Calocera</taxon>
    </lineage>
</organism>
<feature type="region of interest" description="Disordered" evidence="1">
    <location>
        <begin position="380"/>
        <end position="402"/>
    </location>
</feature>
<dbReference type="Proteomes" id="UP000076842">
    <property type="component" value="Unassembled WGS sequence"/>
</dbReference>
<proteinExistence type="predicted"/>
<feature type="compositionally biased region" description="Polar residues" evidence="1">
    <location>
        <begin position="45"/>
        <end position="71"/>
    </location>
</feature>
<dbReference type="OrthoDB" id="3403974at2759"/>
<sequence length="402" mass="43780">MAKSKRTKISSGVTNTTTSLQLAVNADPPVTSDDQNALAVAVVVSGSTDEPQGVVDSNASSEYSTGGQPESTSPPPCPNGSENSHSTDNLASSVSVQQHLDTHFLPSPSVHGTQRLNDLLAWIREEGYNLADSADLNDLSWGEVIKGEGVCLHDGEQPAHLTLVAKIGEDGFNLTTHGGWRRDNSFGRGLDKQKATAFLVKPDRSPFNTLFERAISNITALQARGMHEGSDILSVLKDGAIKISWPLYEKIPSDESLDWTTASTDDGWTLTSSSRCHALMLATADTASSRNEWNDWPTPPHLISDIGVLKTTHHPLPLPAYRSNGERISPSYWRSELQGAIVKVKLLFKFYYIGNDKRSVFVLQPYDVVVVYPPVVQSSSPIKKRKLDDGPSPSSRRRPVRA</sequence>
<feature type="compositionally biased region" description="Polar residues" evidence="1">
    <location>
        <begin position="9"/>
        <end position="22"/>
    </location>
</feature>
<dbReference type="EMBL" id="KV424033">
    <property type="protein sequence ID" value="KZT53604.1"/>
    <property type="molecule type" value="Genomic_DNA"/>
</dbReference>
<feature type="compositionally biased region" description="Polar residues" evidence="1">
    <location>
        <begin position="80"/>
        <end position="93"/>
    </location>
</feature>
<dbReference type="InParanoid" id="A0A165DV63"/>
<feature type="region of interest" description="Disordered" evidence="1">
    <location>
        <begin position="1"/>
        <end position="93"/>
    </location>
</feature>
<dbReference type="AlphaFoldDB" id="A0A165DV63"/>
<evidence type="ECO:0000256" key="1">
    <source>
        <dbReference type="SAM" id="MobiDB-lite"/>
    </source>
</evidence>
<keyword evidence="3" id="KW-1185">Reference proteome</keyword>
<protein>
    <submittedName>
        <fullName evidence="2">Uncharacterized protein</fullName>
    </submittedName>
</protein>
<reference evidence="2 3" key="1">
    <citation type="journal article" date="2016" name="Mol. Biol. Evol.">
        <title>Comparative Genomics of Early-Diverging Mushroom-Forming Fungi Provides Insights into the Origins of Lignocellulose Decay Capabilities.</title>
        <authorList>
            <person name="Nagy L.G."/>
            <person name="Riley R."/>
            <person name="Tritt A."/>
            <person name="Adam C."/>
            <person name="Daum C."/>
            <person name="Floudas D."/>
            <person name="Sun H."/>
            <person name="Yadav J.S."/>
            <person name="Pangilinan J."/>
            <person name="Larsson K.H."/>
            <person name="Matsuura K."/>
            <person name="Barry K."/>
            <person name="Labutti K."/>
            <person name="Kuo R."/>
            <person name="Ohm R.A."/>
            <person name="Bhattacharya S.S."/>
            <person name="Shirouzu T."/>
            <person name="Yoshinaga Y."/>
            <person name="Martin F.M."/>
            <person name="Grigoriev I.V."/>
            <person name="Hibbett D.S."/>
        </authorList>
    </citation>
    <scope>NUCLEOTIDE SEQUENCE [LARGE SCALE GENOMIC DNA]</scope>
    <source>
        <strain evidence="2 3">HHB12733</strain>
    </source>
</reference>
<evidence type="ECO:0000313" key="2">
    <source>
        <dbReference type="EMBL" id="KZT53604.1"/>
    </source>
</evidence>
<accession>A0A165DV63</accession>
<name>A0A165DV63_9BASI</name>
<evidence type="ECO:0000313" key="3">
    <source>
        <dbReference type="Proteomes" id="UP000076842"/>
    </source>
</evidence>